<evidence type="ECO:0000313" key="3">
    <source>
        <dbReference type="Proteomes" id="UP001341840"/>
    </source>
</evidence>
<comment type="caution">
    <text evidence="2">The sequence shown here is derived from an EMBL/GenBank/DDBJ whole genome shotgun (WGS) entry which is preliminary data.</text>
</comment>
<reference evidence="2 3" key="1">
    <citation type="journal article" date="2023" name="Plants (Basel)">
        <title>Bridging the Gap: Combining Genomics and Transcriptomics Approaches to Understand Stylosanthes scabra, an Orphan Legume from the Brazilian Caatinga.</title>
        <authorList>
            <person name="Ferreira-Neto J.R.C."/>
            <person name="da Silva M.D."/>
            <person name="Binneck E."/>
            <person name="de Melo N.F."/>
            <person name="da Silva R.H."/>
            <person name="de Melo A.L.T.M."/>
            <person name="Pandolfi V."/>
            <person name="Bustamante F.O."/>
            <person name="Brasileiro-Vidal A.C."/>
            <person name="Benko-Iseppon A.M."/>
        </authorList>
    </citation>
    <scope>NUCLEOTIDE SEQUENCE [LARGE SCALE GENOMIC DNA]</scope>
    <source>
        <tissue evidence="2">Leaves</tissue>
    </source>
</reference>
<dbReference type="InterPro" id="IPR040442">
    <property type="entry name" value="Pyrv_kinase-like_dom_sf"/>
</dbReference>
<dbReference type="EMBL" id="JASCZI010272479">
    <property type="protein sequence ID" value="MED6222399.1"/>
    <property type="molecule type" value="Genomic_DNA"/>
</dbReference>
<keyword evidence="3" id="KW-1185">Reference proteome</keyword>
<evidence type="ECO:0000256" key="1">
    <source>
        <dbReference type="SAM" id="MobiDB-lite"/>
    </source>
</evidence>
<name>A0ABU6ZKE5_9FABA</name>
<dbReference type="Proteomes" id="UP001341840">
    <property type="component" value="Unassembled WGS sequence"/>
</dbReference>
<accession>A0ABU6ZKE5</accession>
<protein>
    <submittedName>
        <fullName evidence="2">Uncharacterized protein</fullName>
    </submittedName>
</protein>
<feature type="region of interest" description="Disordered" evidence="1">
    <location>
        <begin position="64"/>
        <end position="96"/>
    </location>
</feature>
<feature type="non-terminal residue" evidence="2">
    <location>
        <position position="96"/>
    </location>
</feature>
<gene>
    <name evidence="2" type="ORF">PIB30_064055</name>
</gene>
<evidence type="ECO:0000313" key="2">
    <source>
        <dbReference type="EMBL" id="MED6222399.1"/>
    </source>
</evidence>
<organism evidence="2 3">
    <name type="scientific">Stylosanthes scabra</name>
    <dbReference type="NCBI Taxonomy" id="79078"/>
    <lineage>
        <taxon>Eukaryota</taxon>
        <taxon>Viridiplantae</taxon>
        <taxon>Streptophyta</taxon>
        <taxon>Embryophyta</taxon>
        <taxon>Tracheophyta</taxon>
        <taxon>Spermatophyta</taxon>
        <taxon>Magnoliopsida</taxon>
        <taxon>eudicotyledons</taxon>
        <taxon>Gunneridae</taxon>
        <taxon>Pentapetalae</taxon>
        <taxon>rosids</taxon>
        <taxon>fabids</taxon>
        <taxon>Fabales</taxon>
        <taxon>Fabaceae</taxon>
        <taxon>Papilionoideae</taxon>
        <taxon>50 kb inversion clade</taxon>
        <taxon>dalbergioids sensu lato</taxon>
        <taxon>Dalbergieae</taxon>
        <taxon>Pterocarpus clade</taxon>
        <taxon>Stylosanthes</taxon>
    </lineage>
</organism>
<proteinExistence type="predicted"/>
<feature type="compositionally biased region" description="Basic and acidic residues" evidence="1">
    <location>
        <begin position="78"/>
        <end position="96"/>
    </location>
</feature>
<dbReference type="Gene3D" id="3.20.20.60">
    <property type="entry name" value="Phosphoenolpyruvate-binding domains"/>
    <property type="match status" value="1"/>
</dbReference>
<feature type="region of interest" description="Disordered" evidence="1">
    <location>
        <begin position="1"/>
        <end position="22"/>
    </location>
</feature>
<sequence>MSNVPKNTVYSCSTPQTPNQRTTLTQLRQKHRNLKPITIVTTYNYPSTVYIDMAAIDERSWIDGDRGKLTGNLGEGAKGIDDQQQRKVRSKETKRG</sequence>